<gene>
    <name evidence="4" type="ORF">ERYAMS2_01329</name>
    <name evidence="3" type="ORF">ERYAMS_01035</name>
</gene>
<dbReference type="InterPro" id="IPR036162">
    <property type="entry name" value="Resolvase-like_N_sf"/>
</dbReference>
<dbReference type="Proteomes" id="UP001154111">
    <property type="component" value="Chromosome"/>
</dbReference>
<dbReference type="Pfam" id="PF24698">
    <property type="entry name" value="DUF7662"/>
    <property type="match status" value="1"/>
</dbReference>
<dbReference type="InterPro" id="IPR056079">
    <property type="entry name" value="DUF7662"/>
</dbReference>
<organism evidence="4 6">
    <name type="scientific">Erysipelothrix amsterdamensis</name>
    <dbReference type="NCBI Taxonomy" id="2929157"/>
    <lineage>
        <taxon>Bacteria</taxon>
        <taxon>Bacillati</taxon>
        <taxon>Bacillota</taxon>
        <taxon>Erysipelotrichia</taxon>
        <taxon>Erysipelotrichales</taxon>
        <taxon>Erysipelotrichaceae</taxon>
        <taxon>Erysipelothrix</taxon>
    </lineage>
</organism>
<name>A0AAU9VJI0_9FIRM</name>
<dbReference type="InterPro" id="IPR038109">
    <property type="entry name" value="DNA_bind_recomb_sf"/>
</dbReference>
<dbReference type="InterPro" id="IPR006119">
    <property type="entry name" value="Resolv_N"/>
</dbReference>
<dbReference type="Pfam" id="PF07508">
    <property type="entry name" value="Recombinase"/>
    <property type="match status" value="1"/>
</dbReference>
<dbReference type="PROSITE" id="PS51736">
    <property type="entry name" value="RECOMBINASES_3"/>
    <property type="match status" value="1"/>
</dbReference>
<dbReference type="EMBL" id="OW659477">
    <property type="protein sequence ID" value="CAH2762689.1"/>
    <property type="molecule type" value="Genomic_DNA"/>
</dbReference>
<dbReference type="InterPro" id="IPR050639">
    <property type="entry name" value="SSR_resolvase"/>
</dbReference>
<sequence>MKKEYNTSIVGRLDRQEENMSIQANRKTALYCRLSRDDELQGESNSITNQKKILSQFAKQSGFFQCEFFIDDGYSGTNFDRPEFQNMITRVANGEIGTVIVKDLSRFGRNHLHVGIYTTEFFPKHNVRFIAINDNVDTFTTDMETDISIPIKNIINEIYAVDTSRKIKAVYRAKGLEGKHTGSHAIYGYKKDPENKDKWIIDEEAAKVVKRIYSLVVSGLGPYQIADLLYKEKVYSPSYYMAMNGYGNRVNKEFDTPYRWWGTSIQCIVRREEYLGHTVNFKTIKPSFKDKRRYTNKKENWAIFENTHEAIIDKETWDIANSLLKTTRRQSREGTVNPLTGKLFCGDCGEKLYNSRGINRKGTGHYKEDVRYDNYVCSTYQKHRNECSAHYIRTKVVRELILEALKDISKYIENNEEEFKNIVISARLEEREKSQKENIKKLKADKNRLAVIDRLFVKLYEDNASGRINDETFNKIAVQYTEEQKTLNTEIVELEEVTEKLQSVSDNTEQFIKTIKSFTDFSILTTSMINQLIDKIIIYQKQKLKRYKFIQRIDIYFNFIGKFEIEKDDEIKEDTYIEEKEDKKYIHKDSRFSPITEYLKGQDREIELDFSKVEELIGRKLCKSARTYPSYWYASEDRPMGNSIYNAGYDIVKVDVKKETIRLINYDK</sequence>
<dbReference type="Pfam" id="PF00239">
    <property type="entry name" value="Resolvase"/>
    <property type="match status" value="1"/>
</dbReference>
<evidence type="ECO:0000259" key="2">
    <source>
        <dbReference type="PROSITE" id="PS51737"/>
    </source>
</evidence>
<dbReference type="InterPro" id="IPR011109">
    <property type="entry name" value="DNA_bind_recombinase_dom"/>
</dbReference>
<dbReference type="Pfam" id="PF13408">
    <property type="entry name" value="Zn_ribbon_recom"/>
    <property type="match status" value="1"/>
</dbReference>
<dbReference type="Gene3D" id="3.40.50.1390">
    <property type="entry name" value="Resolvase, N-terminal catalytic domain"/>
    <property type="match status" value="1"/>
</dbReference>
<dbReference type="GO" id="GO:0003677">
    <property type="term" value="F:DNA binding"/>
    <property type="evidence" value="ECO:0007669"/>
    <property type="project" value="InterPro"/>
</dbReference>
<dbReference type="Proteomes" id="UP001154095">
    <property type="component" value="Chromosome"/>
</dbReference>
<keyword evidence="5" id="KW-1185">Reference proteome</keyword>
<dbReference type="Pfam" id="PF14287">
    <property type="entry name" value="DUF4368"/>
    <property type="match status" value="1"/>
</dbReference>
<dbReference type="AlphaFoldDB" id="A0AAU9VJI0"/>
<dbReference type="EMBL" id="OW659496">
    <property type="protein sequence ID" value="CAH2762665.1"/>
    <property type="molecule type" value="Genomic_DNA"/>
</dbReference>
<dbReference type="PANTHER" id="PTHR30461">
    <property type="entry name" value="DNA-INVERTASE FROM LAMBDOID PROPHAGE"/>
    <property type="match status" value="1"/>
</dbReference>
<dbReference type="Gene3D" id="3.90.1750.20">
    <property type="entry name" value="Putative Large Serine Recombinase, Chain B, Domain 2"/>
    <property type="match status" value="1"/>
</dbReference>
<dbReference type="PANTHER" id="PTHR30461:SF23">
    <property type="entry name" value="DNA RECOMBINASE-RELATED"/>
    <property type="match status" value="1"/>
</dbReference>
<dbReference type="InterPro" id="IPR025827">
    <property type="entry name" value="Zn_ribbon_recom_dom"/>
</dbReference>
<reference evidence="4" key="1">
    <citation type="submission" date="2022-04" db="EMBL/GenBank/DDBJ databases">
        <authorList>
            <person name="Forde T."/>
        </authorList>
    </citation>
    <scope>NUCLEOTIDE SEQUENCE</scope>
    <source>
        <strain evidence="4">A18Y016a</strain>
        <strain evidence="3">A18Y020d</strain>
    </source>
</reference>
<dbReference type="RefSeq" id="WP_254006559.1">
    <property type="nucleotide sequence ID" value="NZ_OW659477.1"/>
</dbReference>
<evidence type="ECO:0000313" key="6">
    <source>
        <dbReference type="Proteomes" id="UP001154111"/>
    </source>
</evidence>
<evidence type="ECO:0000259" key="1">
    <source>
        <dbReference type="PROSITE" id="PS51736"/>
    </source>
</evidence>
<evidence type="ECO:0000313" key="5">
    <source>
        <dbReference type="Proteomes" id="UP001154095"/>
    </source>
</evidence>
<evidence type="ECO:0000313" key="4">
    <source>
        <dbReference type="EMBL" id="CAH2762689.1"/>
    </source>
</evidence>
<dbReference type="InterPro" id="IPR025378">
    <property type="entry name" value="DUF4368"/>
</dbReference>
<dbReference type="PROSITE" id="PS51737">
    <property type="entry name" value="RECOMBINASE_DNA_BIND"/>
    <property type="match status" value="1"/>
</dbReference>
<dbReference type="CDD" id="cd03770">
    <property type="entry name" value="SR_TndX_transposase"/>
    <property type="match status" value="1"/>
</dbReference>
<dbReference type="SMART" id="SM00857">
    <property type="entry name" value="Resolvase"/>
    <property type="match status" value="1"/>
</dbReference>
<dbReference type="SUPFAM" id="SSF53041">
    <property type="entry name" value="Resolvase-like"/>
    <property type="match status" value="1"/>
</dbReference>
<evidence type="ECO:0000313" key="3">
    <source>
        <dbReference type="EMBL" id="CAH2762665.1"/>
    </source>
</evidence>
<dbReference type="GO" id="GO:0000150">
    <property type="term" value="F:DNA strand exchange activity"/>
    <property type="evidence" value="ECO:0007669"/>
    <property type="project" value="InterPro"/>
</dbReference>
<feature type="domain" description="Resolvase/invertase-type recombinase catalytic" evidence="1">
    <location>
        <begin position="27"/>
        <end position="178"/>
    </location>
</feature>
<proteinExistence type="predicted"/>
<protein>
    <submittedName>
        <fullName evidence="4">Recombinase family protein</fullName>
    </submittedName>
</protein>
<accession>A0AAU9VJI0</accession>
<feature type="domain" description="Recombinase" evidence="2">
    <location>
        <begin position="186"/>
        <end position="330"/>
    </location>
</feature>